<feature type="domain" description="Phage capsid-like C-terminal" evidence="2">
    <location>
        <begin position="2"/>
        <end position="95"/>
    </location>
</feature>
<reference evidence="3 4" key="1">
    <citation type="submission" date="2017-11" db="EMBL/GenBank/DDBJ databases">
        <title>Evolution of Phototrophy in the Chloroflexi Phylum Driven by Horizontal Gene Transfer.</title>
        <authorList>
            <person name="Ward L.M."/>
            <person name="Hemp J."/>
            <person name="Shih P.M."/>
            <person name="Mcglynn S.E."/>
            <person name="Fischer W."/>
        </authorList>
    </citation>
    <scope>NUCLEOTIDE SEQUENCE [LARGE SCALE GENOMIC DNA]</scope>
    <source>
        <strain evidence="3">JP3_7</strain>
    </source>
</reference>
<dbReference type="InterPro" id="IPR024455">
    <property type="entry name" value="Phage_capsid"/>
</dbReference>
<evidence type="ECO:0000313" key="4">
    <source>
        <dbReference type="Proteomes" id="UP000230790"/>
    </source>
</evidence>
<sequence>ALEGVLREHLGRAIGEEIDRAILAGNGVNPQPLGILNHPDVPVVSIGANGGAISWSALAEADRLAMAGARGNQPGAWIMNDKVVKALRTTPRGSGLDFIMPGRDL</sequence>
<feature type="non-terminal residue" evidence="3">
    <location>
        <position position="105"/>
    </location>
</feature>
<comment type="caution">
    <text evidence="3">The sequence shown here is derived from an EMBL/GenBank/DDBJ whole genome shotgun (WGS) entry which is preliminary data.</text>
</comment>
<dbReference type="Proteomes" id="UP000230790">
    <property type="component" value="Unassembled WGS sequence"/>
</dbReference>
<dbReference type="InterPro" id="IPR054612">
    <property type="entry name" value="Phage_capsid-like_C"/>
</dbReference>
<evidence type="ECO:0000313" key="3">
    <source>
        <dbReference type="EMBL" id="PJF45310.1"/>
    </source>
</evidence>
<dbReference type="EMBL" id="PGTN01001223">
    <property type="protein sequence ID" value="PJF45310.1"/>
    <property type="molecule type" value="Genomic_DNA"/>
</dbReference>
<accession>A0A2M8Q691</accession>
<gene>
    <name evidence="3" type="ORF">CUN48_19535</name>
</gene>
<dbReference type="Pfam" id="PF05065">
    <property type="entry name" value="Phage_capsid"/>
    <property type="match status" value="1"/>
</dbReference>
<organism evidence="3 4">
    <name type="scientific">Candidatus Thermofonsia Clade 3 bacterium</name>
    <dbReference type="NCBI Taxonomy" id="2364212"/>
    <lineage>
        <taxon>Bacteria</taxon>
        <taxon>Bacillati</taxon>
        <taxon>Chloroflexota</taxon>
        <taxon>Candidatus Thermofontia</taxon>
        <taxon>Candidatus Thermofonsia Clade 3</taxon>
    </lineage>
</organism>
<protein>
    <submittedName>
        <fullName evidence="3">Phage major capsid protein</fullName>
    </submittedName>
</protein>
<dbReference type="NCBIfam" id="TIGR01554">
    <property type="entry name" value="major_cap_HK97"/>
    <property type="match status" value="1"/>
</dbReference>
<dbReference type="AlphaFoldDB" id="A0A2M8Q691"/>
<feature type="non-terminal residue" evidence="3">
    <location>
        <position position="1"/>
    </location>
</feature>
<proteinExistence type="predicted"/>
<name>A0A2M8Q691_9CHLR</name>
<comment type="subcellular location">
    <subcellularLocation>
        <location evidence="1">Virion</location>
    </subcellularLocation>
</comment>
<evidence type="ECO:0000256" key="1">
    <source>
        <dbReference type="ARBA" id="ARBA00004328"/>
    </source>
</evidence>
<dbReference type="SUPFAM" id="SSF56563">
    <property type="entry name" value="Major capsid protein gp5"/>
    <property type="match status" value="1"/>
</dbReference>
<evidence type="ECO:0000259" key="2">
    <source>
        <dbReference type="Pfam" id="PF05065"/>
    </source>
</evidence>